<sequence>MADSNFPRGVPLNPNRNPPFAESAVALYGYIPSETLATIALVTFGLALLNHVVHLIRLRGTRRFQSLLVFGCACEIVGYANRLFAHYHPFVVNYYIVQLFFIFISPVFFQGAFYMALGIALRRLDHHGSTLLRFEPRILIAAMIVSDVVCTILQVVGASLVGVAEAAQYSESRTSSLSSEQANDILLAGLAIQASRAIPLRTASFFAFLILLGLCIWRSHRTFSAAHLPKQFSSTLFIASLLVFLRTTFRLAENAQGQFAFHDLY</sequence>
<keyword evidence="7" id="KW-1185">Reference proteome</keyword>
<keyword evidence="3 5" id="KW-1133">Transmembrane helix</keyword>
<dbReference type="GO" id="GO:0016020">
    <property type="term" value="C:membrane"/>
    <property type="evidence" value="ECO:0007669"/>
    <property type="project" value="UniProtKB-SubCell"/>
</dbReference>
<dbReference type="Pfam" id="PF04479">
    <property type="entry name" value="RTA1"/>
    <property type="match status" value="1"/>
</dbReference>
<dbReference type="Proteomes" id="UP000237144">
    <property type="component" value="Unassembled WGS sequence"/>
</dbReference>
<feature type="transmembrane region" description="Helical" evidence="5">
    <location>
        <begin position="36"/>
        <end position="56"/>
    </location>
</feature>
<protein>
    <submittedName>
        <fullName evidence="6">Uncharacterized protein</fullName>
    </submittedName>
</protein>
<comment type="caution">
    <text evidence="6">The sequence shown here is derived from an EMBL/GenBank/DDBJ whole genome shotgun (WGS) entry which is preliminary data.</text>
</comment>
<feature type="transmembrane region" description="Helical" evidence="5">
    <location>
        <begin position="68"/>
        <end position="88"/>
    </location>
</feature>
<name>A0A2S5BFU2_9BASI</name>
<evidence type="ECO:0000256" key="3">
    <source>
        <dbReference type="ARBA" id="ARBA00022989"/>
    </source>
</evidence>
<evidence type="ECO:0000313" key="6">
    <source>
        <dbReference type="EMBL" id="POY75630.1"/>
    </source>
</evidence>
<dbReference type="InterPro" id="IPR007568">
    <property type="entry name" value="RTA1"/>
</dbReference>
<gene>
    <name evidence="6" type="ORF">BMF94_1252</name>
</gene>
<evidence type="ECO:0000313" key="7">
    <source>
        <dbReference type="Proteomes" id="UP000237144"/>
    </source>
</evidence>
<feature type="transmembrane region" description="Helical" evidence="5">
    <location>
        <begin position="203"/>
        <end position="220"/>
    </location>
</feature>
<evidence type="ECO:0000256" key="4">
    <source>
        <dbReference type="ARBA" id="ARBA00023136"/>
    </source>
</evidence>
<dbReference type="STRING" id="741276.A0A2S5BFU2"/>
<feature type="transmembrane region" description="Helical" evidence="5">
    <location>
        <begin position="94"/>
        <end position="117"/>
    </location>
</feature>
<comment type="subcellular location">
    <subcellularLocation>
        <location evidence="1">Membrane</location>
        <topology evidence="1">Multi-pass membrane protein</topology>
    </subcellularLocation>
</comment>
<feature type="transmembrane region" description="Helical" evidence="5">
    <location>
        <begin position="138"/>
        <end position="164"/>
    </location>
</feature>
<organism evidence="6 7">
    <name type="scientific">Rhodotorula taiwanensis</name>
    <dbReference type="NCBI Taxonomy" id="741276"/>
    <lineage>
        <taxon>Eukaryota</taxon>
        <taxon>Fungi</taxon>
        <taxon>Dikarya</taxon>
        <taxon>Basidiomycota</taxon>
        <taxon>Pucciniomycotina</taxon>
        <taxon>Microbotryomycetes</taxon>
        <taxon>Sporidiobolales</taxon>
        <taxon>Sporidiobolaceae</taxon>
        <taxon>Rhodotorula</taxon>
    </lineage>
</organism>
<dbReference type="EMBL" id="PJQD01000013">
    <property type="protein sequence ID" value="POY75630.1"/>
    <property type="molecule type" value="Genomic_DNA"/>
</dbReference>
<dbReference type="PANTHER" id="PTHR31465">
    <property type="entry name" value="PROTEIN RTA1-RELATED"/>
    <property type="match status" value="1"/>
</dbReference>
<dbReference type="PANTHER" id="PTHR31465:SF1">
    <property type="entry name" value="PROTEIN RTA1-RELATED"/>
    <property type="match status" value="1"/>
</dbReference>
<accession>A0A2S5BFU2</accession>
<reference evidence="6 7" key="1">
    <citation type="journal article" date="2018" name="Front. Microbiol.">
        <title>Prospects for Fungal Bioremediation of Acidic Radioactive Waste Sites: Characterization and Genome Sequence of Rhodotorula taiwanensis MD1149.</title>
        <authorList>
            <person name="Tkavc R."/>
            <person name="Matrosova V.Y."/>
            <person name="Grichenko O.E."/>
            <person name="Gostincar C."/>
            <person name="Volpe R.P."/>
            <person name="Klimenkova P."/>
            <person name="Gaidamakova E.K."/>
            <person name="Zhou C.E."/>
            <person name="Stewart B.J."/>
            <person name="Lyman M.G."/>
            <person name="Malfatti S.A."/>
            <person name="Rubinfeld B."/>
            <person name="Courtot M."/>
            <person name="Singh J."/>
            <person name="Dalgard C.L."/>
            <person name="Hamilton T."/>
            <person name="Frey K.G."/>
            <person name="Gunde-Cimerman N."/>
            <person name="Dugan L."/>
            <person name="Daly M.J."/>
        </authorList>
    </citation>
    <scope>NUCLEOTIDE SEQUENCE [LARGE SCALE GENOMIC DNA]</scope>
    <source>
        <strain evidence="6 7">MD1149</strain>
    </source>
</reference>
<keyword evidence="4 5" id="KW-0472">Membrane</keyword>
<dbReference type="AlphaFoldDB" id="A0A2S5BFU2"/>
<evidence type="ECO:0000256" key="1">
    <source>
        <dbReference type="ARBA" id="ARBA00004141"/>
    </source>
</evidence>
<evidence type="ECO:0000256" key="2">
    <source>
        <dbReference type="ARBA" id="ARBA00022692"/>
    </source>
</evidence>
<dbReference type="OrthoDB" id="3358017at2759"/>
<evidence type="ECO:0000256" key="5">
    <source>
        <dbReference type="SAM" id="Phobius"/>
    </source>
</evidence>
<feature type="transmembrane region" description="Helical" evidence="5">
    <location>
        <begin position="232"/>
        <end position="249"/>
    </location>
</feature>
<proteinExistence type="predicted"/>
<keyword evidence="2 5" id="KW-0812">Transmembrane</keyword>